<keyword evidence="20" id="KW-1185">Reference proteome</keyword>
<dbReference type="GO" id="GO:0005811">
    <property type="term" value="C:lipid droplet"/>
    <property type="evidence" value="ECO:0007669"/>
    <property type="project" value="UniProtKB-SubCell"/>
</dbReference>
<evidence type="ECO:0000259" key="18">
    <source>
        <dbReference type="PROSITE" id="PS50190"/>
    </source>
</evidence>
<accession>A0A674K9E1</accession>
<dbReference type="GO" id="GO:0005794">
    <property type="term" value="C:Golgi apparatus"/>
    <property type="evidence" value="ECO:0007669"/>
    <property type="project" value="UniProtKB-SubCell"/>
</dbReference>
<evidence type="ECO:0000256" key="9">
    <source>
        <dbReference type="ARBA" id="ARBA00022553"/>
    </source>
</evidence>
<dbReference type="PANTHER" id="PTHR10663">
    <property type="entry name" value="GUANYL-NUCLEOTIDE EXCHANGE FACTOR"/>
    <property type="match status" value="1"/>
</dbReference>
<evidence type="ECO:0000256" key="16">
    <source>
        <dbReference type="SAM" id="MobiDB-lite"/>
    </source>
</evidence>
<feature type="compositionally biased region" description="Basic residues" evidence="16">
    <location>
        <begin position="205"/>
        <end position="219"/>
    </location>
</feature>
<dbReference type="Pfam" id="PF01369">
    <property type="entry name" value="Sec7"/>
    <property type="match status" value="1"/>
</dbReference>
<evidence type="ECO:0000256" key="15">
    <source>
        <dbReference type="ARBA" id="ARBA00069794"/>
    </source>
</evidence>
<keyword evidence="10" id="KW-0344">Guanine-nucleotide releasing factor</keyword>
<dbReference type="PROSITE" id="PS50190">
    <property type="entry name" value="SEC7"/>
    <property type="match status" value="1"/>
</dbReference>
<dbReference type="InterPro" id="IPR035999">
    <property type="entry name" value="Sec7_dom_sf"/>
</dbReference>
<evidence type="ECO:0000256" key="2">
    <source>
        <dbReference type="ARBA" id="ARBA00004222"/>
    </source>
</evidence>
<gene>
    <name evidence="19" type="primary">GBF1</name>
</gene>
<dbReference type="Proteomes" id="UP000472274">
    <property type="component" value="Unplaced"/>
</dbReference>
<feature type="compositionally biased region" description="Basic and acidic residues" evidence="16">
    <location>
        <begin position="1380"/>
        <end position="1394"/>
    </location>
</feature>
<feature type="region of interest" description="Disordered" evidence="16">
    <location>
        <begin position="1380"/>
        <end position="1430"/>
    </location>
</feature>
<evidence type="ECO:0000256" key="3">
    <source>
        <dbReference type="ARBA" id="ARBA00004399"/>
    </source>
</evidence>
<evidence type="ECO:0000256" key="17">
    <source>
        <dbReference type="SAM" id="Phobius"/>
    </source>
</evidence>
<dbReference type="SUPFAM" id="SSF48425">
    <property type="entry name" value="Sec7 domain"/>
    <property type="match status" value="1"/>
</dbReference>
<keyword evidence="14 17" id="KW-0472">Membrane</keyword>
<evidence type="ECO:0000256" key="1">
    <source>
        <dbReference type="ARBA" id="ARBA00004170"/>
    </source>
</evidence>
<reference evidence="19" key="1">
    <citation type="submission" date="2025-08" db="UniProtKB">
        <authorList>
            <consortium name="Ensembl"/>
        </authorList>
    </citation>
    <scope>IDENTIFICATION</scope>
</reference>
<dbReference type="CDD" id="cd00171">
    <property type="entry name" value="Sec7"/>
    <property type="match status" value="1"/>
</dbReference>
<dbReference type="Pfam" id="PF23325">
    <property type="entry name" value="TPR_28"/>
    <property type="match status" value="1"/>
</dbReference>
<feature type="region of interest" description="Disordered" evidence="16">
    <location>
        <begin position="200"/>
        <end position="283"/>
    </location>
</feature>
<feature type="compositionally biased region" description="Polar residues" evidence="16">
    <location>
        <begin position="251"/>
        <end position="279"/>
    </location>
</feature>
<evidence type="ECO:0000256" key="13">
    <source>
        <dbReference type="ARBA" id="ARBA00023034"/>
    </source>
</evidence>
<organism evidence="19 20">
    <name type="scientific">Terrapene triunguis</name>
    <name type="common">Three-toed box turtle</name>
    <dbReference type="NCBI Taxonomy" id="2587831"/>
    <lineage>
        <taxon>Eukaryota</taxon>
        <taxon>Metazoa</taxon>
        <taxon>Chordata</taxon>
        <taxon>Craniata</taxon>
        <taxon>Vertebrata</taxon>
        <taxon>Euteleostomi</taxon>
        <taxon>Archelosauria</taxon>
        <taxon>Testudinata</taxon>
        <taxon>Testudines</taxon>
        <taxon>Cryptodira</taxon>
        <taxon>Durocryptodira</taxon>
        <taxon>Testudinoidea</taxon>
        <taxon>Emydidae</taxon>
        <taxon>Terrapene</taxon>
    </lineage>
</organism>
<feature type="transmembrane region" description="Helical" evidence="17">
    <location>
        <begin position="1569"/>
        <end position="1589"/>
    </location>
</feature>
<dbReference type="FunFam" id="1.10.220.20:FF:000004">
    <property type="entry name" value="Golgi-specific brefeldin A-resistance guanine nucleotide exchange factor 1"/>
    <property type="match status" value="1"/>
</dbReference>
<keyword evidence="8" id="KW-0963">Cytoplasm</keyword>
<dbReference type="SUPFAM" id="SSF48371">
    <property type="entry name" value="ARM repeat"/>
    <property type="match status" value="1"/>
</dbReference>
<dbReference type="Gene3D" id="1.10.220.20">
    <property type="match status" value="1"/>
</dbReference>
<dbReference type="GO" id="GO:0005793">
    <property type="term" value="C:endoplasmic reticulum-Golgi intermediate compartment"/>
    <property type="evidence" value="ECO:0007669"/>
    <property type="project" value="UniProtKB-SubCell"/>
</dbReference>
<evidence type="ECO:0000256" key="10">
    <source>
        <dbReference type="ARBA" id="ARBA00022658"/>
    </source>
</evidence>
<dbReference type="Pfam" id="PF12783">
    <property type="entry name" value="Sec7-like_HUS"/>
    <property type="match status" value="1"/>
</dbReference>
<keyword evidence="7" id="KW-0813">Transport</keyword>
<dbReference type="Ensembl" id="ENSTMTT00000031721.1">
    <property type="protein sequence ID" value="ENSTMTP00000030601.1"/>
    <property type="gene ID" value="ENSTMTG00000021874.1"/>
</dbReference>
<evidence type="ECO:0000256" key="4">
    <source>
        <dbReference type="ARBA" id="ARBA00004496"/>
    </source>
</evidence>
<evidence type="ECO:0000256" key="8">
    <source>
        <dbReference type="ARBA" id="ARBA00022490"/>
    </source>
</evidence>
<dbReference type="InterPro" id="IPR000904">
    <property type="entry name" value="Sec7_dom"/>
</dbReference>
<evidence type="ECO:0000256" key="12">
    <source>
        <dbReference type="ARBA" id="ARBA00022927"/>
    </source>
</evidence>
<feature type="region of interest" description="Disordered" evidence="16">
    <location>
        <begin position="1684"/>
        <end position="1715"/>
    </location>
</feature>
<keyword evidence="9" id="KW-0597">Phosphoprotein</keyword>
<keyword evidence="12" id="KW-0653">Protein transport</keyword>
<keyword evidence="13" id="KW-0333">Golgi apparatus</keyword>
<evidence type="ECO:0000313" key="19">
    <source>
        <dbReference type="Ensembl" id="ENSTMTP00000030601.1"/>
    </source>
</evidence>
<dbReference type="InterPro" id="IPR056604">
    <property type="entry name" value="GBF1-like_TPR"/>
</dbReference>
<dbReference type="GO" id="GO:0015031">
    <property type="term" value="P:protein transport"/>
    <property type="evidence" value="ECO:0007669"/>
    <property type="project" value="UniProtKB-KW"/>
</dbReference>
<dbReference type="Gene3D" id="1.10.1000.11">
    <property type="entry name" value="Arf Nucleotide-binding Site Opener,domain 2"/>
    <property type="match status" value="1"/>
</dbReference>
<dbReference type="GO" id="GO:0016020">
    <property type="term" value="C:membrane"/>
    <property type="evidence" value="ECO:0007669"/>
    <property type="project" value="UniProtKB-SubCell"/>
</dbReference>
<dbReference type="InterPro" id="IPR016024">
    <property type="entry name" value="ARM-type_fold"/>
</dbReference>
<protein>
    <recommendedName>
        <fullName evidence="15">Golgi-specific brefeldin A-resistance guanine nucleotide exchange factor 1</fullName>
    </recommendedName>
</protein>
<feature type="compositionally biased region" description="Low complexity" evidence="16">
    <location>
        <begin position="1684"/>
        <end position="1704"/>
    </location>
</feature>
<dbReference type="GO" id="GO:0005085">
    <property type="term" value="F:guanyl-nucleotide exchange factor activity"/>
    <property type="evidence" value="ECO:0007669"/>
    <property type="project" value="UniProtKB-KW"/>
</dbReference>
<evidence type="ECO:0000256" key="5">
    <source>
        <dbReference type="ARBA" id="ARBA00004502"/>
    </source>
</evidence>
<dbReference type="GO" id="GO:0016197">
    <property type="term" value="P:endosomal transport"/>
    <property type="evidence" value="ECO:0007669"/>
    <property type="project" value="UniProtKB-ARBA"/>
</dbReference>
<evidence type="ECO:0000256" key="7">
    <source>
        <dbReference type="ARBA" id="ARBA00022448"/>
    </source>
</evidence>
<dbReference type="GO" id="GO:0032012">
    <property type="term" value="P:regulation of ARF protein signal transduction"/>
    <property type="evidence" value="ECO:0007669"/>
    <property type="project" value="InterPro"/>
</dbReference>
<comment type="subcellular location">
    <subcellularLocation>
        <location evidence="4">Cytoplasm</location>
    </subcellularLocation>
    <subcellularLocation>
        <location evidence="3">Endoplasmic reticulum-Golgi intermediate compartment</location>
    </subcellularLocation>
    <subcellularLocation>
        <location evidence="2">Golgi apparatus</location>
        <location evidence="2">cis-Golgi network</location>
    </subcellularLocation>
    <subcellularLocation>
        <location evidence="6">Golgi apparatus</location>
        <location evidence="6">trans-Golgi network</location>
    </subcellularLocation>
    <subcellularLocation>
        <location evidence="5">Lipid droplet</location>
    </subcellularLocation>
    <subcellularLocation>
        <location evidence="1">Membrane</location>
        <topology evidence="1">Peripheral membrane protein</topology>
    </subcellularLocation>
</comment>
<dbReference type="SMART" id="SM00222">
    <property type="entry name" value="Sec7"/>
    <property type="match status" value="1"/>
</dbReference>
<dbReference type="GeneTree" id="ENSGT00940000156925"/>
<proteinExistence type="predicted"/>
<dbReference type="GO" id="GO:0010256">
    <property type="term" value="P:endomembrane system organization"/>
    <property type="evidence" value="ECO:0007669"/>
    <property type="project" value="UniProtKB-ARBA"/>
</dbReference>
<dbReference type="PANTHER" id="PTHR10663:SF388">
    <property type="entry name" value="GOLGI-SPECIFIC BREFELDIN A-RESISTANCE GUANINE NUCLEOTIDE EXCHANGE FACTOR 1"/>
    <property type="match status" value="1"/>
</dbReference>
<reference evidence="19" key="2">
    <citation type="submission" date="2025-09" db="UniProtKB">
        <authorList>
            <consortium name="Ensembl"/>
        </authorList>
    </citation>
    <scope>IDENTIFICATION</scope>
</reference>
<keyword evidence="11" id="KW-0551">Lipid droplet</keyword>
<feature type="compositionally biased region" description="Polar residues" evidence="16">
    <location>
        <begin position="222"/>
        <end position="241"/>
    </location>
</feature>
<dbReference type="InterPro" id="IPR023394">
    <property type="entry name" value="Sec7_C_sf"/>
</dbReference>
<keyword evidence="17" id="KW-0812">Transmembrane</keyword>
<dbReference type="FunFam" id="1.10.1000.11:FF:000007">
    <property type="entry name" value="Golgi-specific brefeldin A-resistance guanine nucleotide exchange factor 1"/>
    <property type="match status" value="1"/>
</dbReference>
<evidence type="ECO:0000256" key="6">
    <source>
        <dbReference type="ARBA" id="ARBA00004601"/>
    </source>
</evidence>
<keyword evidence="17" id="KW-1133">Transmembrane helix</keyword>
<evidence type="ECO:0000313" key="20">
    <source>
        <dbReference type="Proteomes" id="UP000472274"/>
    </source>
</evidence>
<evidence type="ECO:0000256" key="11">
    <source>
        <dbReference type="ARBA" id="ARBA00022677"/>
    </source>
</evidence>
<dbReference type="InterPro" id="IPR032691">
    <property type="entry name" value="Mon2/Sec7/BIG1-like_HUS"/>
</dbReference>
<sequence>MVDKNIYIVQGEINTVVGAIKRNARWNTHTHLDEERDPLLHSFSLLKEVLNNITELSEIEPNVFLRPFLEVIRSEDTTGPITGLALTSVNKFLSYALIDPSHEGTAEGMENMADAVTHARFVGTDPASDEVVLMKILQVLRTLLLTPVGAHLTNESVCEIMQSCFRICFEMRLSELLRKSAEHTLVDMVQLLFTRAGGMSDSSKWKKQKRSPRPPRHATKVSPGTEQPATNGTVMPSNITDGVTFIDAPSPISSGNSENTSSAVSPATDSGLELSSQTTSKEDLTDLDQVNSLGFSAAIPSSEPSNEGLRVEKTQSASVESIPEVLEECTSVTEHSDSASVHDMDYVNPRGVRFTQSSQKEGETLVPYGLPCIRELFRFLISLTNPHDRHNSEVMIHMGLQLLTVALESAPVANCQSLLGLLKDELCRHLFQLLSVERLNLYAASLRVCFLLFESMREHLKFQLEMYIKKLMEIITVENPKMPYEMKEMALEAIVQLWRIPSFVTELYINYDCDYYCSNLFEDLTKLLSKNAFPVSGQLYTTHLLSLEALLTVIDSTEAHCQAKVLSNIHQQEKEVVKPSTETASSTKEPSNSETFLFNISITALSKTESSLSLSFLAEKNIPRKPTRFSCLLPRTQELMEIKSKKKLLITGTEQFNQKPRKGIQFLQEKNLLAIPMDNNEVAQWLRENPRLDKKMIGEFVSDRKNIDLLESFVGTFNFQGLRLDEALRLYLEAFRLPGEAPVIHRLLEAFTEHWRKSNGSPFANSDACFALAYAVIMLNTDQHNHNVRKQNVPMTLEEFRKNLKGVNGGKDFEQDILEDMYHAIKNDEIVMPEEQTGLVKENYIWNVLLHRGATDEGIFLHVPPGSYDHDLFTMTWGPTIAALSYVFDKSLDETIIQKAISGFRKCAMISAHYGLSDVFDNLIISLCKFTALSSESIENLPSVFGSNPKAHIAAKTVFHLAHRHGDILREGWKNIMEAMLQLFRAELLPKAMVEVEDFVDPNGKISLQREETPSNRGESTVLSFVSWLTLSGTEQSGMRGPSTENQEAKRMALECIKQCDPEKLITESKFLQLESLQELMKALISVTPDEETYDEEDAAFCLEMLLRIVLENRDRVGCVWQAVRDHLYHLCVHALEFCFLVERAVVGLLRLAIRLLRREEISAQVLLSLRILLMMKPSMLSRVSHQVAYGLHELLKTNAANIHSGDDWYTLFTLLECIGSGVKPPPALQVTARADNDTGAQSDSEISLSYHPSDVSLDRGYTSDSEVYADHSKQGKMHRSVTDVDVVNSGWLVVGKDDIDSPKPMAGLSRQGPSPLVNQYSLTVGLDLGPHDTKSLMKCVESLSFIVRDAAHVTPENFELCVKTIRIFVEASLNGGYKSQEKRAKSHKYDGKANRFKKKPKENSLRRSRASSQHQSHSHSDEEDDESVPASYHTVSLQLLDLMHTLHTRAATIYSSWAEEQRHLEAAGKKIEADSQTLWSNCWCPLLQGIAWLCCDARRQVRMQALTYLQRALLVHDLQALDALEWESCFNKVLFPLLTKLLENVSPADVGGMEETRMRASTLLSKVFLQHLSPLLSLTTFAALWLTILDFMDKYMHAGSSDLLLEAIPESLKNMLLVMDTAGIFHSADSRTGYSDLWEITWERIDCFLPRLRDELFKQTVIQGTQGWGIAITALPLQARSLLPGRGGEPSSSSPVGSSTRPSPMSPVTDVPPHMAQSPLILQPLASPLQVGVPPMTLPIILNPALIEATSPVPLLATARPTDPMTTSEVN</sequence>
<name>A0A674K9E1_9SAUR</name>
<feature type="domain" description="SEC7" evidence="18">
    <location>
        <begin position="638"/>
        <end position="828"/>
    </location>
</feature>
<evidence type="ECO:0000256" key="14">
    <source>
        <dbReference type="ARBA" id="ARBA00023136"/>
    </source>
</evidence>